<dbReference type="InterPro" id="IPR027304">
    <property type="entry name" value="Trigger_fact/SurA_dom_sf"/>
</dbReference>
<comment type="caution">
    <text evidence="9">The sequence shown here is derived from an EMBL/GenBank/DDBJ whole genome shotgun (WGS) entry which is preliminary data.</text>
</comment>
<feature type="domain" description="PpiC" evidence="8">
    <location>
        <begin position="315"/>
        <end position="415"/>
    </location>
</feature>
<evidence type="ECO:0000256" key="2">
    <source>
        <dbReference type="ARBA" id="ARBA00022737"/>
    </source>
</evidence>
<comment type="function">
    <text evidence="7">Chaperone involved in the correct folding and assembly of outer membrane proteins. Recognizes specific patterns of aromatic residues and the orientation of their side chains, which are found more frequently in integral outer membrane proteins. May act in both early periplasmic and late outer membrane-associated steps of protein maturation.</text>
</comment>
<dbReference type="NCBIfam" id="NF008038">
    <property type="entry name" value="PRK10770.1"/>
    <property type="match status" value="1"/>
</dbReference>
<dbReference type="InterPro" id="IPR050280">
    <property type="entry name" value="OMP_Chaperone_SurA"/>
</dbReference>
<dbReference type="HAMAP" id="MF_01183">
    <property type="entry name" value="Chaperone_SurA"/>
    <property type="match status" value="1"/>
</dbReference>
<accession>A0ABQ1QVQ6</accession>
<keyword evidence="4 7" id="KW-0697">Rotamase</keyword>
<dbReference type="SUPFAM" id="SSF54534">
    <property type="entry name" value="FKBP-like"/>
    <property type="match status" value="2"/>
</dbReference>
<comment type="domain">
    <text evidence="7">The PPIase activity resides only in the second parvulin domain. The N-terminal region and the C-terminal tail are necessary and sufficient for the chaperone activity of SurA. The PPIase activity is dispensable for SurA to function as a chaperone. The N-terminal region and the C-terminal tail are also required for porin recognition.</text>
</comment>
<dbReference type="PROSITE" id="PS50198">
    <property type="entry name" value="PPIC_PPIASE_2"/>
    <property type="match status" value="2"/>
</dbReference>
<dbReference type="InterPro" id="IPR023034">
    <property type="entry name" value="PPIase_SurA"/>
</dbReference>
<evidence type="ECO:0000313" key="9">
    <source>
        <dbReference type="EMBL" id="GGD48758.1"/>
    </source>
</evidence>
<dbReference type="Pfam" id="PF00639">
    <property type="entry name" value="Rotamase"/>
    <property type="match status" value="2"/>
</dbReference>
<evidence type="ECO:0000256" key="4">
    <source>
        <dbReference type="ARBA" id="ARBA00023110"/>
    </source>
</evidence>
<dbReference type="Proteomes" id="UP000614272">
    <property type="component" value="Unassembled WGS sequence"/>
</dbReference>
<evidence type="ECO:0000256" key="6">
    <source>
        <dbReference type="ARBA" id="ARBA00023235"/>
    </source>
</evidence>
<keyword evidence="1 7" id="KW-0732">Signal</keyword>
<evidence type="ECO:0000256" key="7">
    <source>
        <dbReference type="HAMAP-Rule" id="MF_01183"/>
    </source>
</evidence>
<evidence type="ECO:0000313" key="10">
    <source>
        <dbReference type="Proteomes" id="UP000614272"/>
    </source>
</evidence>
<name>A0ABQ1QVQ6_9ALTE</name>
<dbReference type="Pfam" id="PF09312">
    <property type="entry name" value="SurA_N"/>
    <property type="match status" value="1"/>
</dbReference>
<feature type="domain" description="PpiC" evidence="8">
    <location>
        <begin position="205"/>
        <end position="306"/>
    </location>
</feature>
<evidence type="ECO:0000256" key="3">
    <source>
        <dbReference type="ARBA" id="ARBA00022764"/>
    </source>
</evidence>
<dbReference type="InterPro" id="IPR000297">
    <property type="entry name" value="PPIase_PpiC"/>
</dbReference>
<dbReference type="InterPro" id="IPR046357">
    <property type="entry name" value="PPIase_dom_sf"/>
</dbReference>
<comment type="subcellular location">
    <subcellularLocation>
        <location evidence="7">Periplasm</location>
    </subcellularLocation>
    <text evidence="7">Is capable of associating with the outer membrane.</text>
</comment>
<sequence length="460" mass="51328">MISLIVSKFLLDHSAKVGKLGGDQDRENYQPMKSNMKLNPVLCFLLFFSAAVSSQPQELDRVAVIVDQGVVLESEIQELVQSVKRNAIASGQDLPSDQAVRTQATERLILTSLQMQMAERMGIQVSDPQLEQTIASIAESEGATVEQLRASLAAEGVSYDSYREEVRRELITGEVRRANVRRRVYITPQEVESLVRLMQQQGLQQAEYRLGHILIGFPPEPTEEDIDSARDRANKVLELLNNGSDFAKIAIASSSGAKALEGGDMGWMNINAMPTLFAEAVQDKKKGELIGPIRSGAGFHILKVSDLKGMEQVEVEEVNSRHILIKPTVILSEERAQQMLEEFREQILAGEADFAELAKEHSADPGSALKGGELGWSDPSAYVPAFKEALEKLEKDQISQPFRSSHGWHIVQLLDRRVGDVTDKVQQEKASRLLFNRKFAEETDNWLREMRDSAYIEVLE</sequence>
<dbReference type="Gene3D" id="3.10.50.40">
    <property type="match status" value="2"/>
</dbReference>
<dbReference type="EMBL" id="BMGJ01000001">
    <property type="protein sequence ID" value="GGD48758.1"/>
    <property type="molecule type" value="Genomic_DNA"/>
</dbReference>
<reference evidence="10" key="1">
    <citation type="journal article" date="2019" name="Int. J. Syst. Evol. Microbiol.">
        <title>The Global Catalogue of Microorganisms (GCM) 10K type strain sequencing project: providing services to taxonomists for standard genome sequencing and annotation.</title>
        <authorList>
            <consortium name="The Broad Institute Genomics Platform"/>
            <consortium name="The Broad Institute Genome Sequencing Center for Infectious Disease"/>
            <person name="Wu L."/>
            <person name="Ma J."/>
        </authorList>
    </citation>
    <scope>NUCLEOTIDE SEQUENCE [LARGE SCALE GENOMIC DNA]</scope>
    <source>
        <strain evidence="10">CGMCC 1.12923</strain>
    </source>
</reference>
<evidence type="ECO:0000256" key="5">
    <source>
        <dbReference type="ARBA" id="ARBA00023186"/>
    </source>
</evidence>
<dbReference type="SUPFAM" id="SSF109998">
    <property type="entry name" value="Triger factor/SurA peptide-binding domain-like"/>
    <property type="match status" value="1"/>
</dbReference>
<keyword evidence="5 7" id="KW-0143">Chaperone</keyword>
<dbReference type="PANTHER" id="PTHR47637">
    <property type="entry name" value="CHAPERONE SURA"/>
    <property type="match status" value="1"/>
</dbReference>
<keyword evidence="10" id="KW-1185">Reference proteome</keyword>
<organism evidence="9 10">
    <name type="scientific">Lacimicrobium alkaliphilum</name>
    <dbReference type="NCBI Taxonomy" id="1526571"/>
    <lineage>
        <taxon>Bacteria</taxon>
        <taxon>Pseudomonadati</taxon>
        <taxon>Pseudomonadota</taxon>
        <taxon>Gammaproteobacteria</taxon>
        <taxon>Alteromonadales</taxon>
        <taxon>Alteromonadaceae</taxon>
        <taxon>Lacimicrobium</taxon>
    </lineage>
</organism>
<keyword evidence="2 7" id="KW-0677">Repeat</keyword>
<dbReference type="InterPro" id="IPR015391">
    <property type="entry name" value="SurA_N"/>
</dbReference>
<dbReference type="InterPro" id="IPR023058">
    <property type="entry name" value="PPIase_PpiC_CS"/>
</dbReference>
<dbReference type="EC" id="5.2.1.8" evidence="7"/>
<evidence type="ECO:0000256" key="1">
    <source>
        <dbReference type="ARBA" id="ARBA00022729"/>
    </source>
</evidence>
<gene>
    <name evidence="7 9" type="primary">surA</name>
    <name evidence="9" type="ORF">GCM10011357_00890</name>
</gene>
<keyword evidence="6 7" id="KW-0413">Isomerase</keyword>
<dbReference type="PROSITE" id="PS01096">
    <property type="entry name" value="PPIC_PPIASE_1"/>
    <property type="match status" value="1"/>
</dbReference>
<proteinExistence type="inferred from homology"/>
<evidence type="ECO:0000259" key="8">
    <source>
        <dbReference type="PROSITE" id="PS50198"/>
    </source>
</evidence>
<dbReference type="PANTHER" id="PTHR47637:SF1">
    <property type="entry name" value="CHAPERONE SURA"/>
    <property type="match status" value="1"/>
</dbReference>
<keyword evidence="3 7" id="KW-0574">Periplasm</keyword>
<dbReference type="Gene3D" id="1.10.4030.10">
    <property type="entry name" value="Porin chaperone SurA, peptide-binding domain"/>
    <property type="match status" value="1"/>
</dbReference>
<protein>
    <recommendedName>
        <fullName evidence="7">Chaperone SurA</fullName>
    </recommendedName>
    <alternativeName>
        <fullName evidence="7">Peptidyl-prolyl cis-trans isomerase SurA</fullName>
        <shortName evidence="7">PPIase SurA</shortName>
        <ecNumber evidence="7">5.2.1.8</ecNumber>
    </alternativeName>
    <alternativeName>
        <fullName evidence="7">Rotamase SurA</fullName>
    </alternativeName>
</protein>
<comment type="catalytic activity">
    <reaction evidence="7">
        <text>[protein]-peptidylproline (omega=180) = [protein]-peptidylproline (omega=0)</text>
        <dbReference type="Rhea" id="RHEA:16237"/>
        <dbReference type="Rhea" id="RHEA-COMP:10747"/>
        <dbReference type="Rhea" id="RHEA-COMP:10748"/>
        <dbReference type="ChEBI" id="CHEBI:83833"/>
        <dbReference type="ChEBI" id="CHEBI:83834"/>
        <dbReference type="EC" id="5.2.1.8"/>
    </reaction>
</comment>